<evidence type="ECO:0000256" key="5">
    <source>
        <dbReference type="ARBA" id="ARBA00022989"/>
    </source>
</evidence>
<protein>
    <submittedName>
        <fullName evidence="8">Transporter</fullName>
    </submittedName>
</protein>
<name>A0A6S6T7G3_9BACT</name>
<accession>A0A6S6T7G3</accession>
<evidence type="ECO:0000256" key="2">
    <source>
        <dbReference type="ARBA" id="ARBA00006386"/>
    </source>
</evidence>
<feature type="transmembrane region" description="Helical" evidence="7">
    <location>
        <begin position="56"/>
        <end position="73"/>
    </location>
</feature>
<keyword evidence="3" id="KW-1003">Cell membrane</keyword>
<evidence type="ECO:0000256" key="6">
    <source>
        <dbReference type="ARBA" id="ARBA00023136"/>
    </source>
</evidence>
<feature type="transmembrane region" description="Helical" evidence="7">
    <location>
        <begin position="13"/>
        <end position="35"/>
    </location>
</feature>
<dbReference type="Pfam" id="PF03773">
    <property type="entry name" value="ArsP_1"/>
    <property type="match status" value="1"/>
</dbReference>
<feature type="transmembrane region" description="Helical" evidence="7">
    <location>
        <begin position="85"/>
        <end position="107"/>
    </location>
</feature>
<evidence type="ECO:0000256" key="7">
    <source>
        <dbReference type="SAM" id="Phobius"/>
    </source>
</evidence>
<proteinExistence type="inferred from homology"/>
<reference evidence="8" key="1">
    <citation type="submission" date="2020-01" db="EMBL/GenBank/DDBJ databases">
        <authorList>
            <person name="Meier V. D."/>
            <person name="Meier V D."/>
        </authorList>
    </citation>
    <scope>NUCLEOTIDE SEQUENCE</scope>
    <source>
        <strain evidence="8">HLG_WM_MAG_12</strain>
    </source>
</reference>
<dbReference type="PANTHER" id="PTHR34184">
    <property type="entry name" value="UPF0718 PROTEIN YCGR"/>
    <property type="match status" value="1"/>
</dbReference>
<comment type="subcellular location">
    <subcellularLocation>
        <location evidence="1">Cell membrane</location>
        <topology evidence="1">Multi-pass membrane protein</topology>
    </subcellularLocation>
</comment>
<dbReference type="GO" id="GO:0005886">
    <property type="term" value="C:plasma membrane"/>
    <property type="evidence" value="ECO:0007669"/>
    <property type="project" value="UniProtKB-SubCell"/>
</dbReference>
<feature type="transmembrane region" description="Helical" evidence="7">
    <location>
        <begin position="233"/>
        <end position="254"/>
    </location>
</feature>
<dbReference type="InterPro" id="IPR005524">
    <property type="entry name" value="DUF318"/>
</dbReference>
<dbReference type="InterPro" id="IPR052923">
    <property type="entry name" value="UPF0718"/>
</dbReference>
<keyword evidence="5 7" id="KW-1133">Transmembrane helix</keyword>
<evidence type="ECO:0000313" key="8">
    <source>
        <dbReference type="EMBL" id="CAA6811123.1"/>
    </source>
</evidence>
<evidence type="ECO:0000256" key="4">
    <source>
        <dbReference type="ARBA" id="ARBA00022692"/>
    </source>
</evidence>
<sequence>MAFESLLLNFWNLINQVALFLIIGVVLAGILKYYIKKEFISRHLDGSFSSIFKATLLGIPLPLCSCSVIPFISSLKDSGAKNSSLLSFAVSTPITGIDSIMVTYGVFGWFFTIYRLFTAVFISLVLGMIAIIFNKKSTKNTSAKSQIINLKFNKKEIFYSIVDIARDIAKPLLLGLILAAFITTYLPSNMSDFISGNLWFNYILVIFMSLPLYVCATASIPLGLALLSSGFSYGAMFIFLSAGPASNIMTIMVIKKLLGIKNLILYLSTVICMSLIFGFLLDYYFTEFMDTFSLMADEHIHFSIINTISSVVLLVSIIALLIPKQNTNKKKSCC</sequence>
<gene>
    <name evidence="8" type="ORF">HELGO_WM6402</name>
</gene>
<keyword evidence="4 7" id="KW-0812">Transmembrane</keyword>
<dbReference type="AlphaFoldDB" id="A0A6S6T7G3"/>
<keyword evidence="6 7" id="KW-0472">Membrane</keyword>
<evidence type="ECO:0000256" key="1">
    <source>
        <dbReference type="ARBA" id="ARBA00004651"/>
    </source>
</evidence>
<feature type="transmembrane region" description="Helical" evidence="7">
    <location>
        <begin position="263"/>
        <end position="285"/>
    </location>
</feature>
<feature type="transmembrane region" description="Helical" evidence="7">
    <location>
        <begin position="114"/>
        <end position="133"/>
    </location>
</feature>
<evidence type="ECO:0000256" key="3">
    <source>
        <dbReference type="ARBA" id="ARBA00022475"/>
    </source>
</evidence>
<comment type="similarity">
    <text evidence="2">Belongs to the UPF0718 family.</text>
</comment>
<feature type="transmembrane region" description="Helical" evidence="7">
    <location>
        <begin position="199"/>
        <end position="227"/>
    </location>
</feature>
<organism evidence="8">
    <name type="scientific">uncultured Campylobacterales bacterium</name>
    <dbReference type="NCBI Taxonomy" id="352960"/>
    <lineage>
        <taxon>Bacteria</taxon>
        <taxon>Pseudomonadati</taxon>
        <taxon>Campylobacterota</taxon>
        <taxon>Epsilonproteobacteria</taxon>
        <taxon>Campylobacterales</taxon>
        <taxon>environmental samples</taxon>
    </lineage>
</organism>
<feature type="transmembrane region" description="Helical" evidence="7">
    <location>
        <begin position="300"/>
        <end position="322"/>
    </location>
</feature>
<dbReference type="PANTHER" id="PTHR34184:SF4">
    <property type="entry name" value="UPF0718 PROTEIN YCGR"/>
    <property type="match status" value="1"/>
</dbReference>
<dbReference type="EMBL" id="CACVAW010000044">
    <property type="protein sequence ID" value="CAA6811123.1"/>
    <property type="molecule type" value="Genomic_DNA"/>
</dbReference>